<dbReference type="EMBL" id="UYRT01087025">
    <property type="protein sequence ID" value="VDN32068.1"/>
    <property type="molecule type" value="Genomic_DNA"/>
</dbReference>
<evidence type="ECO:0000313" key="3">
    <source>
        <dbReference type="Proteomes" id="UP000271098"/>
    </source>
</evidence>
<accession>A0A183EC96</accession>
<evidence type="ECO:0000313" key="2">
    <source>
        <dbReference type="EMBL" id="VDN32068.1"/>
    </source>
</evidence>
<evidence type="ECO:0000313" key="4">
    <source>
        <dbReference type="WBParaSite" id="GPUH_0001861201-mRNA-1"/>
    </source>
</evidence>
<keyword evidence="3" id="KW-1185">Reference proteome</keyword>
<sequence>MKEGLVCQESCKDAIKDDSDGDDGPMLFCLFGDPKNVEFLKPEKNTHQSVEMDSSDDDCQIVYEGPKTGKIAMVTAKASGHKEDETDYSQVLTKVAPLSARPSYRVPNRIFCDEINVKRHDKSSQTDKELTKKHKKRRQHHQNAVAENRPASNELRVTFSHPIMHPSDVRSLIAQRKQDHLIAFSEFEQEIWEYYIENLQFHIGCFDEFMLAFDEPLPHLNQKLRIHRCNGMLFAICFFLHYT</sequence>
<evidence type="ECO:0000256" key="1">
    <source>
        <dbReference type="SAM" id="MobiDB-lite"/>
    </source>
</evidence>
<feature type="compositionally biased region" description="Basic residues" evidence="1">
    <location>
        <begin position="131"/>
        <end position="141"/>
    </location>
</feature>
<dbReference type="Proteomes" id="UP000271098">
    <property type="component" value="Unassembled WGS sequence"/>
</dbReference>
<organism evidence="4">
    <name type="scientific">Gongylonema pulchrum</name>
    <dbReference type="NCBI Taxonomy" id="637853"/>
    <lineage>
        <taxon>Eukaryota</taxon>
        <taxon>Metazoa</taxon>
        <taxon>Ecdysozoa</taxon>
        <taxon>Nematoda</taxon>
        <taxon>Chromadorea</taxon>
        <taxon>Rhabditida</taxon>
        <taxon>Spirurina</taxon>
        <taxon>Spiruromorpha</taxon>
        <taxon>Spiruroidea</taxon>
        <taxon>Gongylonematidae</taxon>
        <taxon>Gongylonema</taxon>
    </lineage>
</organism>
<protein>
    <submittedName>
        <fullName evidence="4">DDE_Tnp_1_7 domain-containing protein</fullName>
    </submittedName>
</protein>
<dbReference type="WBParaSite" id="GPUH_0001861201-mRNA-1">
    <property type="protein sequence ID" value="GPUH_0001861201-mRNA-1"/>
    <property type="gene ID" value="GPUH_0001861201"/>
</dbReference>
<reference evidence="2 3" key="2">
    <citation type="submission" date="2018-11" db="EMBL/GenBank/DDBJ databases">
        <authorList>
            <consortium name="Pathogen Informatics"/>
        </authorList>
    </citation>
    <scope>NUCLEOTIDE SEQUENCE [LARGE SCALE GENOMIC DNA]</scope>
</reference>
<gene>
    <name evidence="2" type="ORF">GPUH_LOCUS18587</name>
</gene>
<reference evidence="4" key="1">
    <citation type="submission" date="2016-06" db="UniProtKB">
        <authorList>
            <consortium name="WormBaseParasite"/>
        </authorList>
    </citation>
    <scope>IDENTIFICATION</scope>
</reference>
<feature type="region of interest" description="Disordered" evidence="1">
    <location>
        <begin position="122"/>
        <end position="148"/>
    </location>
</feature>
<name>A0A183EC96_9BILA</name>
<proteinExistence type="predicted"/>
<dbReference type="AlphaFoldDB" id="A0A183EC96"/>